<name>A0A564YXB9_HYMDI</name>
<dbReference type="EMBL" id="CABIJS010000432">
    <property type="protein sequence ID" value="VUZ51288.1"/>
    <property type="molecule type" value="Genomic_DNA"/>
</dbReference>
<dbReference type="Proteomes" id="UP000321570">
    <property type="component" value="Unassembled WGS sequence"/>
</dbReference>
<feature type="non-terminal residue" evidence="1">
    <location>
        <position position="1"/>
    </location>
</feature>
<evidence type="ECO:0000313" key="1">
    <source>
        <dbReference type="EMBL" id="VUZ51288.1"/>
    </source>
</evidence>
<gene>
    <name evidence="1" type="ORF">WMSIL1_LOCUS9914</name>
</gene>
<proteinExistence type="predicted"/>
<sequence length="87" mass="10196">NKSGETSWLPFHSRNFTLSRRILQLSNFSVSFLQLFLSSLPLRSPNMSLVHYDSLSSNGALRMIHYLQFVNSKARKVNKIRCRLLYY</sequence>
<dbReference type="AlphaFoldDB" id="A0A564YXB9"/>
<keyword evidence="2" id="KW-1185">Reference proteome</keyword>
<accession>A0A564YXB9</accession>
<protein>
    <submittedName>
        <fullName evidence="1">Uncharacterized protein</fullName>
    </submittedName>
</protein>
<organism evidence="1 2">
    <name type="scientific">Hymenolepis diminuta</name>
    <name type="common">Rat tapeworm</name>
    <dbReference type="NCBI Taxonomy" id="6216"/>
    <lineage>
        <taxon>Eukaryota</taxon>
        <taxon>Metazoa</taxon>
        <taxon>Spiralia</taxon>
        <taxon>Lophotrochozoa</taxon>
        <taxon>Platyhelminthes</taxon>
        <taxon>Cestoda</taxon>
        <taxon>Eucestoda</taxon>
        <taxon>Cyclophyllidea</taxon>
        <taxon>Hymenolepididae</taxon>
        <taxon>Hymenolepis</taxon>
    </lineage>
</organism>
<evidence type="ECO:0000313" key="2">
    <source>
        <dbReference type="Proteomes" id="UP000321570"/>
    </source>
</evidence>
<reference evidence="1 2" key="1">
    <citation type="submission" date="2019-07" db="EMBL/GenBank/DDBJ databases">
        <authorList>
            <person name="Jastrzebski P J."/>
            <person name="Paukszto L."/>
            <person name="Jastrzebski P J."/>
        </authorList>
    </citation>
    <scope>NUCLEOTIDE SEQUENCE [LARGE SCALE GENOMIC DNA]</scope>
    <source>
        <strain evidence="1 2">WMS-il1</strain>
    </source>
</reference>